<comment type="caution">
    <text evidence="2">The sequence shown here is derived from an EMBL/GenBank/DDBJ whole genome shotgun (WGS) entry which is preliminary data.</text>
</comment>
<dbReference type="AlphaFoldDB" id="A0A8H4RB09"/>
<accession>A0A8H4RB09</accession>
<proteinExistence type="predicted"/>
<evidence type="ECO:0000313" key="3">
    <source>
        <dbReference type="Proteomes" id="UP000566819"/>
    </source>
</evidence>
<organism evidence="2 3">
    <name type="scientific">Cudoniella acicularis</name>
    <dbReference type="NCBI Taxonomy" id="354080"/>
    <lineage>
        <taxon>Eukaryota</taxon>
        <taxon>Fungi</taxon>
        <taxon>Dikarya</taxon>
        <taxon>Ascomycota</taxon>
        <taxon>Pezizomycotina</taxon>
        <taxon>Leotiomycetes</taxon>
        <taxon>Helotiales</taxon>
        <taxon>Tricladiaceae</taxon>
        <taxon>Cudoniella</taxon>
    </lineage>
</organism>
<dbReference type="EMBL" id="JAAMPI010001414">
    <property type="protein sequence ID" value="KAF4625311.1"/>
    <property type="molecule type" value="Genomic_DNA"/>
</dbReference>
<feature type="chain" id="PRO_5034089341" evidence="1">
    <location>
        <begin position="18"/>
        <end position="152"/>
    </location>
</feature>
<dbReference type="Proteomes" id="UP000566819">
    <property type="component" value="Unassembled WGS sequence"/>
</dbReference>
<keyword evidence="1" id="KW-0732">Signal</keyword>
<protein>
    <submittedName>
        <fullName evidence="2">Uncharacterized protein</fullName>
    </submittedName>
</protein>
<name>A0A8H4RB09_9HELO</name>
<feature type="signal peptide" evidence="1">
    <location>
        <begin position="1"/>
        <end position="17"/>
    </location>
</feature>
<dbReference type="OrthoDB" id="4509278at2759"/>
<sequence length="152" mass="15901">MRFTLLTLSTLATLGLATPTGTDTPFSYLPLTFTFYGGPASYELSFAADGNTYNTNNDLSINLIDGGGFNAWSSCIFYTTGQQTLVGSQAGEYVTVGPPQPIVSVACQPTPAPPNTCLPVYAQCEWCGGGFGGCQVLDCCSGYCAATKCRPT</sequence>
<evidence type="ECO:0000313" key="2">
    <source>
        <dbReference type="EMBL" id="KAF4625311.1"/>
    </source>
</evidence>
<reference evidence="2 3" key="1">
    <citation type="submission" date="2020-03" db="EMBL/GenBank/DDBJ databases">
        <title>Draft Genome Sequence of Cudoniella acicularis.</title>
        <authorList>
            <person name="Buettner E."/>
            <person name="Kellner H."/>
        </authorList>
    </citation>
    <scope>NUCLEOTIDE SEQUENCE [LARGE SCALE GENOMIC DNA]</scope>
    <source>
        <strain evidence="2 3">DSM 108380</strain>
    </source>
</reference>
<evidence type="ECO:0000256" key="1">
    <source>
        <dbReference type="SAM" id="SignalP"/>
    </source>
</evidence>
<keyword evidence="3" id="KW-1185">Reference proteome</keyword>
<gene>
    <name evidence="2" type="ORF">G7Y89_g12855</name>
</gene>